<feature type="compositionally biased region" description="Basic and acidic residues" evidence="1">
    <location>
        <begin position="47"/>
        <end position="60"/>
    </location>
</feature>
<proteinExistence type="predicted"/>
<feature type="compositionally biased region" description="Polar residues" evidence="1">
    <location>
        <begin position="35"/>
        <end position="46"/>
    </location>
</feature>
<evidence type="ECO:0000256" key="1">
    <source>
        <dbReference type="SAM" id="MobiDB-lite"/>
    </source>
</evidence>
<name>A0A392M4B3_9FABA</name>
<feature type="region of interest" description="Disordered" evidence="1">
    <location>
        <begin position="35"/>
        <end position="70"/>
    </location>
</feature>
<dbReference type="Proteomes" id="UP000265520">
    <property type="component" value="Unassembled WGS sequence"/>
</dbReference>
<dbReference type="EMBL" id="LXQA010003231">
    <property type="protein sequence ID" value="MCH82119.1"/>
    <property type="molecule type" value="Genomic_DNA"/>
</dbReference>
<accession>A0A392M4B3</accession>
<sequence>MNERSEEMFTPKRVEENRSNDVGYTNISVSDVMESVNNQRSIPTKQIKSDHRKVDAKGSEKGATNVSEEY</sequence>
<evidence type="ECO:0000313" key="3">
    <source>
        <dbReference type="Proteomes" id="UP000265520"/>
    </source>
</evidence>
<feature type="compositionally biased region" description="Basic and acidic residues" evidence="1">
    <location>
        <begin position="1"/>
        <end position="19"/>
    </location>
</feature>
<comment type="caution">
    <text evidence="2">The sequence shown here is derived from an EMBL/GenBank/DDBJ whole genome shotgun (WGS) entry which is preliminary data.</text>
</comment>
<gene>
    <name evidence="2" type="ORF">A2U01_0002916</name>
</gene>
<feature type="region of interest" description="Disordered" evidence="1">
    <location>
        <begin position="1"/>
        <end position="22"/>
    </location>
</feature>
<reference evidence="2 3" key="1">
    <citation type="journal article" date="2018" name="Front. Plant Sci.">
        <title>Red Clover (Trifolium pratense) and Zigzag Clover (T. medium) - A Picture of Genomic Similarities and Differences.</title>
        <authorList>
            <person name="Dluhosova J."/>
            <person name="Istvanek J."/>
            <person name="Nedelnik J."/>
            <person name="Repkova J."/>
        </authorList>
    </citation>
    <scope>NUCLEOTIDE SEQUENCE [LARGE SCALE GENOMIC DNA]</scope>
    <source>
        <strain evidence="3">cv. 10/8</strain>
        <tissue evidence="2">Leaf</tissue>
    </source>
</reference>
<organism evidence="2 3">
    <name type="scientific">Trifolium medium</name>
    <dbReference type="NCBI Taxonomy" id="97028"/>
    <lineage>
        <taxon>Eukaryota</taxon>
        <taxon>Viridiplantae</taxon>
        <taxon>Streptophyta</taxon>
        <taxon>Embryophyta</taxon>
        <taxon>Tracheophyta</taxon>
        <taxon>Spermatophyta</taxon>
        <taxon>Magnoliopsida</taxon>
        <taxon>eudicotyledons</taxon>
        <taxon>Gunneridae</taxon>
        <taxon>Pentapetalae</taxon>
        <taxon>rosids</taxon>
        <taxon>fabids</taxon>
        <taxon>Fabales</taxon>
        <taxon>Fabaceae</taxon>
        <taxon>Papilionoideae</taxon>
        <taxon>50 kb inversion clade</taxon>
        <taxon>NPAAA clade</taxon>
        <taxon>Hologalegina</taxon>
        <taxon>IRL clade</taxon>
        <taxon>Trifolieae</taxon>
        <taxon>Trifolium</taxon>
    </lineage>
</organism>
<evidence type="ECO:0000313" key="2">
    <source>
        <dbReference type="EMBL" id="MCH82119.1"/>
    </source>
</evidence>
<protein>
    <submittedName>
        <fullName evidence="2">Uncharacterized protein</fullName>
    </submittedName>
</protein>
<dbReference type="AlphaFoldDB" id="A0A392M4B3"/>
<keyword evidence="3" id="KW-1185">Reference proteome</keyword>